<dbReference type="AlphaFoldDB" id="A0A809S872"/>
<sequence length="552" mass="61263">MSQEKLRAVTMLYDDKGFPLGMSHLSPTENTTRAACIVPPEKVLPVVFVPGIMGSNLKLKQPVKGFNGGADISWRPDDAWYTAKVFAKLDPAMRRLILDPENTELDERANIPDSKLPIFKAVDKKTRENWKKEYARRGWGTVMLSSYGEILYSLELNLNSIYDDEHKVSSYWQDSILEIKSAASGEGNNPHPWGEMTGFEALSESDLKEKVGDEYWFPVHAAGYNWLRSNEEAGKDLAQRVQKIISHYRDLGFPCEKAIIVTHSMGGLAARAACHADMGNAEAYIAGVVHGEQPAIGAAAAYKRMHSGFEAGFSLKNAIIARALGWSGREVTACLANAPGGLELLPTKLYPSGWLQVQSDTKIEMQLPVANPYAEIYAEKDKWWRLMTPEWISPSNTPSAPEDLDDIWKKYITRLISVEKFHDKLSDYYHPVTHAHYGADDKHSAWTTFTWKLSGYAAERAHFSTNVLTAPPASSNALGKISITSDGVEMDFEMRPPDKPGDGTVPEVSGAASASKAKFAAKMRGYDHQGSYQNQHVKDVTTYSIVRIAKDI</sequence>
<dbReference type="InterPro" id="IPR029058">
    <property type="entry name" value="AB_hydrolase_fold"/>
</dbReference>
<dbReference type="RefSeq" id="WP_162084002.1">
    <property type="nucleotide sequence ID" value="NZ_AP021881.1"/>
</dbReference>
<proteinExistence type="predicted"/>
<keyword evidence="1" id="KW-0378">Hydrolase</keyword>
<dbReference type="Proteomes" id="UP000463939">
    <property type="component" value="Chromosome"/>
</dbReference>
<protein>
    <submittedName>
        <fullName evidence="1">Alpha/beta hydrolase</fullName>
    </submittedName>
</protein>
<dbReference type="SUPFAM" id="SSF53474">
    <property type="entry name" value="alpha/beta-Hydrolases"/>
    <property type="match status" value="1"/>
</dbReference>
<gene>
    <name evidence="1" type="ORF">SFSGTM_07400</name>
</gene>
<name>A0A809S872_9PROT</name>
<organism evidence="1 2">
    <name type="scientific">Sulfuriferula nivalis</name>
    <dbReference type="NCBI Taxonomy" id="2675298"/>
    <lineage>
        <taxon>Bacteria</taxon>
        <taxon>Pseudomonadati</taxon>
        <taxon>Pseudomonadota</taxon>
        <taxon>Betaproteobacteria</taxon>
        <taxon>Nitrosomonadales</taxon>
        <taxon>Sulfuricellaceae</taxon>
        <taxon>Sulfuriferula</taxon>
    </lineage>
</organism>
<dbReference type="Gene3D" id="3.40.50.1820">
    <property type="entry name" value="alpha/beta hydrolase"/>
    <property type="match status" value="1"/>
</dbReference>
<dbReference type="EMBL" id="AP021881">
    <property type="protein sequence ID" value="BBP00032.1"/>
    <property type="molecule type" value="Genomic_DNA"/>
</dbReference>
<reference evidence="2" key="1">
    <citation type="submission" date="2019-11" db="EMBL/GenBank/DDBJ databases">
        <title>Isolation and characterization of a novel species in the genus Sulfuriferula.</title>
        <authorList>
            <person name="Mochizuki J."/>
            <person name="Kojima H."/>
            <person name="Fukui M."/>
        </authorList>
    </citation>
    <scope>NUCLEOTIDE SEQUENCE [LARGE SCALE GENOMIC DNA]</scope>
    <source>
        <strain evidence="2">SGTM</strain>
    </source>
</reference>
<keyword evidence="2" id="KW-1185">Reference proteome</keyword>
<evidence type="ECO:0000313" key="2">
    <source>
        <dbReference type="Proteomes" id="UP000463939"/>
    </source>
</evidence>
<evidence type="ECO:0000313" key="1">
    <source>
        <dbReference type="EMBL" id="BBP00032.1"/>
    </source>
</evidence>
<dbReference type="GO" id="GO:0016787">
    <property type="term" value="F:hydrolase activity"/>
    <property type="evidence" value="ECO:0007669"/>
    <property type="project" value="UniProtKB-KW"/>
</dbReference>
<accession>A0A809S872</accession>
<dbReference type="KEGG" id="sniv:SFSGTM_07400"/>